<feature type="transmembrane region" description="Helical" evidence="1">
    <location>
        <begin position="43"/>
        <end position="59"/>
    </location>
</feature>
<feature type="transmembrane region" description="Helical" evidence="1">
    <location>
        <begin position="15"/>
        <end position="36"/>
    </location>
</feature>
<proteinExistence type="predicted"/>
<evidence type="ECO:0000256" key="1">
    <source>
        <dbReference type="SAM" id="Phobius"/>
    </source>
</evidence>
<accession>A0A839N2V9</accession>
<dbReference type="Proteomes" id="UP000559182">
    <property type="component" value="Unassembled WGS sequence"/>
</dbReference>
<dbReference type="AlphaFoldDB" id="A0A839N2V9"/>
<comment type="caution">
    <text evidence="2">The sequence shown here is derived from an EMBL/GenBank/DDBJ whole genome shotgun (WGS) entry which is preliminary data.</text>
</comment>
<keyword evidence="1" id="KW-0472">Membrane</keyword>
<protein>
    <submittedName>
        <fullName evidence="2">Uncharacterized protein</fullName>
    </submittedName>
</protein>
<evidence type="ECO:0000313" key="2">
    <source>
        <dbReference type="EMBL" id="MBB2890424.1"/>
    </source>
</evidence>
<keyword evidence="3" id="KW-1185">Reference proteome</keyword>
<name>A0A839N2V9_9MICO</name>
<keyword evidence="1" id="KW-0812">Transmembrane</keyword>
<sequence>MTSPDGGEDRTMRTWVKRVVTLVVVWVAVWVFTSWLQMRPRPVDLLAVLGIVFAIGWWARDRSSGWDTVEWAGNPVGRRLKATADTRISYLRRLIDDSAVRNNDGKPTTSAISLQGVLRDVAVDRLRTRAAASGHAHLPEDAELIAHTDPTLAAYLLAQPPPPTTRQTVTDIINRIEAL</sequence>
<gene>
    <name evidence="2" type="ORF">FHU39_000408</name>
</gene>
<dbReference type="EMBL" id="JACHVQ010000001">
    <property type="protein sequence ID" value="MBB2890424.1"/>
    <property type="molecule type" value="Genomic_DNA"/>
</dbReference>
<organism evidence="2 3">
    <name type="scientific">Flexivirga oryzae</name>
    <dbReference type="NCBI Taxonomy" id="1794944"/>
    <lineage>
        <taxon>Bacteria</taxon>
        <taxon>Bacillati</taxon>
        <taxon>Actinomycetota</taxon>
        <taxon>Actinomycetes</taxon>
        <taxon>Micrococcales</taxon>
        <taxon>Dermacoccaceae</taxon>
        <taxon>Flexivirga</taxon>
    </lineage>
</organism>
<evidence type="ECO:0000313" key="3">
    <source>
        <dbReference type="Proteomes" id="UP000559182"/>
    </source>
</evidence>
<keyword evidence="1" id="KW-1133">Transmembrane helix</keyword>
<dbReference type="RefSeq" id="WP_183318499.1">
    <property type="nucleotide sequence ID" value="NZ_JACHVQ010000001.1"/>
</dbReference>
<reference evidence="2 3" key="1">
    <citation type="submission" date="2020-08" db="EMBL/GenBank/DDBJ databases">
        <title>Sequencing the genomes of 1000 actinobacteria strains.</title>
        <authorList>
            <person name="Klenk H.-P."/>
        </authorList>
    </citation>
    <scope>NUCLEOTIDE SEQUENCE [LARGE SCALE GENOMIC DNA]</scope>
    <source>
        <strain evidence="2 3">DSM 105369</strain>
    </source>
</reference>